<feature type="region of interest" description="Disordered" evidence="2">
    <location>
        <begin position="1"/>
        <end position="60"/>
    </location>
</feature>
<feature type="binding site" evidence="1">
    <location>
        <position position="335"/>
    </location>
    <ligand>
        <name>2-oxoglutarate</name>
        <dbReference type="ChEBI" id="CHEBI:16810"/>
    </ligand>
</feature>
<feature type="binding site" evidence="1">
    <location>
        <position position="222"/>
    </location>
    <ligand>
        <name>2-oxoglutarate</name>
        <dbReference type="ChEBI" id="CHEBI:16810"/>
    </ligand>
</feature>
<dbReference type="PROSITE" id="PS51471">
    <property type="entry name" value="FE2OG_OXY"/>
    <property type="match status" value="1"/>
</dbReference>
<gene>
    <name evidence="4" type="ORF">N7515_006066</name>
</gene>
<feature type="binding site" evidence="1">
    <location>
        <position position="225"/>
    </location>
    <ligand>
        <name>substrate</name>
    </ligand>
</feature>
<dbReference type="Proteomes" id="UP001149079">
    <property type="component" value="Unassembled WGS sequence"/>
</dbReference>
<sequence>MAKRTLDAFFKPSAPPPKRPKTSSEPTTSNSTTSPEPPNIPTEDPKPPSQHPSYPFPIPQLPSHISIALEHATPATQPKKTTNQPHLDLLTFQPYIARQTSTALFTFLLQSLPFYRVTYKIRRGPTETQINTPRFTTVFGVDSTSTFAQTDTSSPLGLLETHTNNPVPKTKYQCVPRPIPACLDLLRRTVEKANTDSKGRTPGYNFCLVNYYASGEDSIAFHSDDERFLGAQPNIASLSLGGERDFLMKHKPFVDTGVSNGAGAAGTRVSGTRVTGVSGTVSGGGLDGSATTPVQQIKMKLGSGDMVVMRGETQANWLHSIPKRKGRAGEMTRGRINITFRRAVVPGGTDNYYRYNVGSGGMYRWDEVARKMVLQDDGKTC</sequence>
<feature type="binding site" evidence="1">
    <location>
        <position position="319"/>
    </location>
    <ligand>
        <name>2-oxoglutarate</name>
        <dbReference type="ChEBI" id="CHEBI:16810"/>
    </ligand>
</feature>
<accession>A0A9W9GU46</accession>
<dbReference type="GO" id="GO:0035516">
    <property type="term" value="F:broad specificity oxidative DNA demethylase activity"/>
    <property type="evidence" value="ECO:0007669"/>
    <property type="project" value="TreeGrafter"/>
</dbReference>
<feature type="binding site" evidence="1">
    <location>
        <position position="339"/>
    </location>
    <ligand>
        <name>2-oxoglutarate</name>
        <dbReference type="ChEBI" id="CHEBI:16810"/>
    </ligand>
</feature>
<evidence type="ECO:0000313" key="4">
    <source>
        <dbReference type="EMBL" id="KAJ5130027.1"/>
    </source>
</evidence>
<reference evidence="4" key="2">
    <citation type="journal article" date="2023" name="IMA Fungus">
        <title>Comparative genomic study of the Penicillium genus elucidates a diverse pangenome and 15 lateral gene transfer events.</title>
        <authorList>
            <person name="Petersen C."/>
            <person name="Sorensen T."/>
            <person name="Nielsen M.R."/>
            <person name="Sondergaard T.E."/>
            <person name="Sorensen J.L."/>
            <person name="Fitzpatrick D.A."/>
            <person name="Frisvad J.C."/>
            <person name="Nielsen K.L."/>
        </authorList>
    </citation>
    <scope>NUCLEOTIDE SEQUENCE</scope>
    <source>
        <strain evidence="4">IBT 22155</strain>
    </source>
</reference>
<feature type="binding site" evidence="1">
    <location>
        <position position="212"/>
    </location>
    <ligand>
        <name>2-oxoglutarate</name>
        <dbReference type="ChEBI" id="CHEBI:16810"/>
    </ligand>
</feature>
<dbReference type="GO" id="GO:0051747">
    <property type="term" value="F:cytosine C-5 DNA demethylase activity"/>
    <property type="evidence" value="ECO:0007669"/>
    <property type="project" value="TreeGrafter"/>
</dbReference>
<dbReference type="RefSeq" id="XP_056520406.1">
    <property type="nucleotide sequence ID" value="XM_056666810.1"/>
</dbReference>
<feature type="binding site" evidence="1">
    <location>
        <position position="341"/>
    </location>
    <ligand>
        <name>2-oxoglutarate</name>
        <dbReference type="ChEBI" id="CHEBI:16810"/>
    </ligand>
</feature>
<name>A0A9W9GU46_9EURO</name>
<dbReference type="EMBL" id="JAPQKL010000005">
    <property type="protein sequence ID" value="KAJ5130027.1"/>
    <property type="molecule type" value="Genomic_DNA"/>
</dbReference>
<dbReference type="GeneID" id="81405980"/>
<feature type="compositionally biased region" description="Pro residues" evidence="2">
    <location>
        <begin position="47"/>
        <end position="60"/>
    </location>
</feature>
<dbReference type="GO" id="GO:0006307">
    <property type="term" value="P:DNA alkylation repair"/>
    <property type="evidence" value="ECO:0007669"/>
    <property type="project" value="TreeGrafter"/>
</dbReference>
<feature type="binding site" evidence="1">
    <location>
        <position position="210"/>
    </location>
    <ligand>
        <name>2-oxoglutarate</name>
        <dbReference type="ChEBI" id="CHEBI:16810"/>
    </ligand>
</feature>
<dbReference type="SUPFAM" id="SSF51197">
    <property type="entry name" value="Clavaminate synthase-like"/>
    <property type="match status" value="1"/>
</dbReference>
<dbReference type="InterPro" id="IPR037151">
    <property type="entry name" value="AlkB-like_sf"/>
</dbReference>
<evidence type="ECO:0000256" key="2">
    <source>
        <dbReference type="SAM" id="MobiDB-lite"/>
    </source>
</evidence>
<protein>
    <submittedName>
        <fullName evidence="4">Oxoglutarate/iron-dependent dioxygenase</fullName>
    </submittedName>
</protein>
<proteinExistence type="predicted"/>
<keyword evidence="5" id="KW-1185">Reference proteome</keyword>
<feature type="domain" description="Fe2OG dioxygenase" evidence="3">
    <location>
        <begin position="203"/>
        <end position="344"/>
    </location>
</feature>
<dbReference type="PANTHER" id="PTHR31573:SF1">
    <property type="entry name" value="DNA OXIDATIVE DEMETHYLASE ALKBH2"/>
    <property type="match status" value="1"/>
</dbReference>
<dbReference type="PANTHER" id="PTHR31573">
    <property type="entry name" value="ALPHA-KETOGLUTARATE-DEPENDENT DIOXYGENASE ALKB HOMOLOG 2"/>
    <property type="match status" value="1"/>
</dbReference>
<dbReference type="InterPro" id="IPR032852">
    <property type="entry name" value="ALKBH2"/>
</dbReference>
<feature type="compositionally biased region" description="Low complexity" evidence="2">
    <location>
        <begin position="23"/>
        <end position="34"/>
    </location>
</feature>
<dbReference type="GO" id="GO:0008198">
    <property type="term" value="F:ferrous iron binding"/>
    <property type="evidence" value="ECO:0007669"/>
    <property type="project" value="TreeGrafter"/>
</dbReference>
<evidence type="ECO:0000259" key="3">
    <source>
        <dbReference type="PROSITE" id="PS51471"/>
    </source>
</evidence>
<keyword evidence="4" id="KW-0560">Oxidoreductase</keyword>
<dbReference type="OrthoDB" id="545910at2759"/>
<organism evidence="4 5">
    <name type="scientific">Penicillium bovifimosum</name>
    <dbReference type="NCBI Taxonomy" id="126998"/>
    <lineage>
        <taxon>Eukaryota</taxon>
        <taxon>Fungi</taxon>
        <taxon>Dikarya</taxon>
        <taxon>Ascomycota</taxon>
        <taxon>Pezizomycotina</taxon>
        <taxon>Eurotiomycetes</taxon>
        <taxon>Eurotiomycetidae</taxon>
        <taxon>Eurotiales</taxon>
        <taxon>Aspergillaceae</taxon>
        <taxon>Penicillium</taxon>
    </lineage>
</organism>
<dbReference type="Gene3D" id="2.60.120.590">
    <property type="entry name" value="Alpha-ketoglutarate-dependent dioxygenase AlkB-like"/>
    <property type="match status" value="1"/>
</dbReference>
<evidence type="ECO:0000313" key="5">
    <source>
        <dbReference type="Proteomes" id="UP001149079"/>
    </source>
</evidence>
<comment type="caution">
    <text evidence="4">The sequence shown here is derived from an EMBL/GenBank/DDBJ whole genome shotgun (WGS) entry which is preliminary data.</text>
</comment>
<dbReference type="AlphaFoldDB" id="A0A9W9GU46"/>
<reference evidence="4" key="1">
    <citation type="submission" date="2022-11" db="EMBL/GenBank/DDBJ databases">
        <authorList>
            <person name="Petersen C."/>
        </authorList>
    </citation>
    <scope>NUCLEOTIDE SEQUENCE</scope>
    <source>
        <strain evidence="4">IBT 22155</strain>
    </source>
</reference>
<keyword evidence="4" id="KW-0223">Dioxygenase</keyword>
<evidence type="ECO:0000256" key="1">
    <source>
        <dbReference type="PIRSR" id="PIRSR632852-1"/>
    </source>
</evidence>
<dbReference type="InterPro" id="IPR005123">
    <property type="entry name" value="Oxoglu/Fe-dep_dioxygenase_dom"/>
</dbReference>
<dbReference type="InterPro" id="IPR027450">
    <property type="entry name" value="AlkB-like"/>
</dbReference>
<dbReference type="Pfam" id="PF13532">
    <property type="entry name" value="2OG-FeII_Oxy_2"/>
    <property type="match status" value="1"/>
</dbReference>